<evidence type="ECO:0000313" key="4">
    <source>
        <dbReference type="Proteomes" id="UP000501802"/>
    </source>
</evidence>
<evidence type="ECO:0000313" key="3">
    <source>
        <dbReference type="EMBL" id="QIP14847.1"/>
    </source>
</evidence>
<dbReference type="GO" id="GO:0008270">
    <property type="term" value="F:zinc ion binding"/>
    <property type="evidence" value="ECO:0007669"/>
    <property type="project" value="InterPro"/>
</dbReference>
<dbReference type="Gene3D" id="3.90.180.10">
    <property type="entry name" value="Medium-chain alcohol dehydrogenases, catalytic domain"/>
    <property type="match status" value="1"/>
</dbReference>
<evidence type="ECO:0000256" key="1">
    <source>
        <dbReference type="ARBA" id="ARBA00023002"/>
    </source>
</evidence>
<keyword evidence="4" id="KW-1185">Reference proteome</keyword>
<evidence type="ECO:0000259" key="2">
    <source>
        <dbReference type="SMART" id="SM00829"/>
    </source>
</evidence>
<dbReference type="SMART" id="SM00829">
    <property type="entry name" value="PKS_ER"/>
    <property type="match status" value="1"/>
</dbReference>
<gene>
    <name evidence="3" type="ORF">G8759_20605</name>
</gene>
<dbReference type="InterPro" id="IPR036291">
    <property type="entry name" value="NAD(P)-bd_dom_sf"/>
</dbReference>
<dbReference type="InterPro" id="IPR011032">
    <property type="entry name" value="GroES-like_sf"/>
</dbReference>
<dbReference type="PANTHER" id="PTHR11695:SF294">
    <property type="entry name" value="RETICULON-4-INTERACTING PROTEIN 1, MITOCHONDRIAL"/>
    <property type="match status" value="1"/>
</dbReference>
<feature type="domain" description="Enoyl reductase (ER)" evidence="2">
    <location>
        <begin position="10"/>
        <end position="309"/>
    </location>
</feature>
<dbReference type="InterPro" id="IPR020843">
    <property type="entry name" value="ER"/>
</dbReference>
<dbReference type="InterPro" id="IPR002364">
    <property type="entry name" value="Quin_OxRdtase/zeta-crystal_CS"/>
</dbReference>
<dbReference type="SUPFAM" id="SSF51735">
    <property type="entry name" value="NAD(P)-binding Rossmann-fold domains"/>
    <property type="match status" value="1"/>
</dbReference>
<proteinExistence type="predicted"/>
<dbReference type="PROSITE" id="PS01162">
    <property type="entry name" value="QOR_ZETA_CRYSTAL"/>
    <property type="match status" value="1"/>
</dbReference>
<accession>A0A6G9AQU6</accession>
<dbReference type="Pfam" id="PF08240">
    <property type="entry name" value="ADH_N"/>
    <property type="match status" value="1"/>
</dbReference>
<protein>
    <submittedName>
        <fullName evidence="3">NADP-dependent oxidoreductase</fullName>
    </submittedName>
</protein>
<sequence length="311" mass="32633">MKAIILTNFGGVENLVLTDVAKPASTDNDVLVQVKAISVNPVDVKTRSGKGMSGLLQHESPMILGWDISGFVTESKSPLLNPGDEVFGMVNFPGIGKAYAEYVVAPASHLALKPASISHKEAAAASLAALTAWQAIVSHAQVQAGQRVLIHAAAGGVGHFAVQIAKQLGAYVIGTSSAANKEFVLSLGADEHIDYKAQPLAEATHDIDFVLDTIGDENIDSSLEVMKKGGTIISIPSGKNEAVKAKAEAKGMIGFPIRVHSNGEDMQKLADLLAVGRVRAHVSQTFAFDEMGEAHLQIETGKTQGKVVVLV</sequence>
<dbReference type="GO" id="GO:0016491">
    <property type="term" value="F:oxidoreductase activity"/>
    <property type="evidence" value="ECO:0007669"/>
    <property type="project" value="UniProtKB-KW"/>
</dbReference>
<dbReference type="Pfam" id="PF13602">
    <property type="entry name" value="ADH_zinc_N_2"/>
    <property type="match status" value="1"/>
</dbReference>
<dbReference type="SUPFAM" id="SSF50129">
    <property type="entry name" value="GroES-like"/>
    <property type="match status" value="1"/>
</dbReference>
<dbReference type="KEGG" id="spib:G8759_20605"/>
<dbReference type="PANTHER" id="PTHR11695">
    <property type="entry name" value="ALCOHOL DEHYDROGENASE RELATED"/>
    <property type="match status" value="1"/>
</dbReference>
<dbReference type="Proteomes" id="UP000501802">
    <property type="component" value="Chromosome"/>
</dbReference>
<dbReference type="CDD" id="cd05289">
    <property type="entry name" value="MDR_like_2"/>
    <property type="match status" value="1"/>
</dbReference>
<organism evidence="3 4">
    <name type="scientific">Spirosoma aureum</name>
    <dbReference type="NCBI Taxonomy" id="2692134"/>
    <lineage>
        <taxon>Bacteria</taxon>
        <taxon>Pseudomonadati</taxon>
        <taxon>Bacteroidota</taxon>
        <taxon>Cytophagia</taxon>
        <taxon>Cytophagales</taxon>
        <taxon>Cytophagaceae</taxon>
        <taxon>Spirosoma</taxon>
    </lineage>
</organism>
<name>A0A6G9AQU6_9BACT</name>
<dbReference type="EMBL" id="CP050063">
    <property type="protein sequence ID" value="QIP14847.1"/>
    <property type="molecule type" value="Genomic_DNA"/>
</dbReference>
<dbReference type="InterPro" id="IPR050700">
    <property type="entry name" value="YIM1/Zinc_Alcohol_DH_Fams"/>
</dbReference>
<dbReference type="AlphaFoldDB" id="A0A6G9AQU6"/>
<dbReference type="Gene3D" id="3.40.50.720">
    <property type="entry name" value="NAD(P)-binding Rossmann-like Domain"/>
    <property type="match status" value="1"/>
</dbReference>
<dbReference type="RefSeq" id="WP_167211727.1">
    <property type="nucleotide sequence ID" value="NZ_CP050063.1"/>
</dbReference>
<keyword evidence="1" id="KW-0560">Oxidoreductase</keyword>
<reference evidence="3 4" key="1">
    <citation type="submission" date="2020-03" db="EMBL/GenBank/DDBJ databases">
        <authorList>
            <person name="Kim M.K."/>
        </authorList>
    </citation>
    <scope>NUCLEOTIDE SEQUENCE [LARGE SCALE GENOMIC DNA]</scope>
    <source>
        <strain evidence="3 4">BT328</strain>
    </source>
</reference>
<dbReference type="InterPro" id="IPR013154">
    <property type="entry name" value="ADH-like_N"/>
</dbReference>